<evidence type="ECO:0000313" key="11">
    <source>
        <dbReference type="EMBL" id="MEQ2637071.1"/>
    </source>
</evidence>
<dbReference type="Gene3D" id="3.40.449.10">
    <property type="entry name" value="Phosphoenolpyruvate Carboxykinase, domain 1"/>
    <property type="match status" value="1"/>
</dbReference>
<comment type="pathway">
    <text evidence="1 10">Carbohydrate biosynthesis; gluconeogenesis.</text>
</comment>
<feature type="binding site" evidence="10">
    <location>
        <position position="255"/>
    </location>
    <ligand>
        <name>Mn(2+)</name>
        <dbReference type="ChEBI" id="CHEBI:29035"/>
    </ligand>
</feature>
<feature type="binding site" evidence="10">
    <location>
        <position position="283"/>
    </location>
    <ligand>
        <name>ATP</name>
        <dbReference type="ChEBI" id="CHEBI:30616"/>
    </ligand>
</feature>
<evidence type="ECO:0000256" key="9">
    <source>
        <dbReference type="ARBA" id="ARBA00047371"/>
    </source>
</evidence>
<evidence type="ECO:0000256" key="7">
    <source>
        <dbReference type="ARBA" id="ARBA00022840"/>
    </source>
</evidence>
<comment type="cofactor">
    <cofactor evidence="10">
        <name>Mn(2+)</name>
        <dbReference type="ChEBI" id="CHEBI:29035"/>
    </cofactor>
    <text evidence="10">Binds 1 Mn(2+) ion per subunit.</text>
</comment>
<feature type="binding site" evidence="10">
    <location>
        <begin position="234"/>
        <end position="242"/>
    </location>
    <ligand>
        <name>ATP</name>
        <dbReference type="ChEBI" id="CHEBI:30616"/>
    </ligand>
</feature>
<dbReference type="SUPFAM" id="SSF53795">
    <property type="entry name" value="PEP carboxykinase-like"/>
    <property type="match status" value="1"/>
</dbReference>
<dbReference type="Pfam" id="PF01293">
    <property type="entry name" value="PEPCK_ATP"/>
    <property type="match status" value="1"/>
</dbReference>
<feature type="binding site" evidence="10">
    <location>
        <position position="197"/>
    </location>
    <ligand>
        <name>ATP</name>
        <dbReference type="ChEBI" id="CHEBI:30616"/>
    </ligand>
</feature>
<proteinExistence type="inferred from homology"/>
<comment type="similarity">
    <text evidence="2 10">Belongs to the phosphoenolpyruvate carboxykinase (ATP) family.</text>
</comment>
<feature type="binding site" evidence="10">
    <location>
        <position position="446"/>
    </location>
    <ligand>
        <name>ATP</name>
        <dbReference type="ChEBI" id="CHEBI:30616"/>
    </ligand>
</feature>
<evidence type="ECO:0000256" key="1">
    <source>
        <dbReference type="ARBA" id="ARBA00004742"/>
    </source>
</evidence>
<evidence type="ECO:0000256" key="2">
    <source>
        <dbReference type="ARBA" id="ARBA00006052"/>
    </source>
</evidence>
<keyword evidence="8 10" id="KW-0456">Lyase</keyword>
<organism evidence="11 12">
    <name type="scientific">Paratractidigestivibacter faecalis</name>
    <dbReference type="NCBI Taxonomy" id="2292441"/>
    <lineage>
        <taxon>Bacteria</taxon>
        <taxon>Bacillati</taxon>
        <taxon>Actinomycetota</taxon>
        <taxon>Coriobacteriia</taxon>
        <taxon>Coriobacteriales</taxon>
        <taxon>Atopobiaceae</taxon>
        <taxon>Paratractidigestivibacter</taxon>
    </lineage>
</organism>
<dbReference type="InterPro" id="IPR008210">
    <property type="entry name" value="PEP_carboxykinase_N"/>
</dbReference>
<evidence type="ECO:0000256" key="5">
    <source>
        <dbReference type="ARBA" id="ARBA00022741"/>
    </source>
</evidence>
<dbReference type="Gene3D" id="3.90.228.20">
    <property type="match status" value="1"/>
</dbReference>
<keyword evidence="10" id="KW-0963">Cytoplasm</keyword>
<dbReference type="NCBIfam" id="NF006821">
    <property type="entry name" value="PRK09344.1-3"/>
    <property type="match status" value="1"/>
</dbReference>
<keyword evidence="12" id="KW-1185">Reference proteome</keyword>
<feature type="binding site" evidence="10">
    <location>
        <position position="320"/>
    </location>
    <ligand>
        <name>substrate</name>
    </ligand>
</feature>
<sequence>MIIEELSHYGIAHTDDMTWIDCSPAVLIEKAVDRGEGTLTSTGALAVTTGQYTGRSPHDRFVVDTEDVHDRIAWGEVNVPMSEDDYARIKAEVIAHFSERRLFVVHGIAGADRRYSRKFCVITELASQALFAHQMLVRPTEEELANYGLADFVVMAAPRLKLDPAIHHTNSEAAVVINFKERVVLVVGTQYSGEIKKAIFSVMNYLLPVEDNVLPMHCSCNMNPVSHGTTVFFGLSGTGKTTLSAAENRKLIGDDEHGWADDAVFNIEGGCYAKTINITAETEPQIWNAIRFGSICENVVFDPKTRVADYFDTSLTENGRVAYPVEFIDNAVLKGKAKRIPDVVIFLTADAFGVLPPISKLDKDAAMYHFMTGFTSKVAGTERGIKEPQPTFSSLFGEPFMPLDPMVYGEMLGEKIESGGTRVYLINTGWTGGSYGVGSRIKLRYTRKMVEAAQSGVIDDCDFVHDERFNLDVPTSCPDVPSELLDARSTWANPEEYDRVAESLAQMFVDNAEKRLTTMSPEVRAAGPRPLGVA</sequence>
<dbReference type="Gene3D" id="2.170.8.10">
    <property type="entry name" value="Phosphoenolpyruvate Carboxykinase, domain 2"/>
    <property type="match status" value="1"/>
</dbReference>
<evidence type="ECO:0000256" key="3">
    <source>
        <dbReference type="ARBA" id="ARBA00012363"/>
    </source>
</evidence>
<dbReference type="InterPro" id="IPR013035">
    <property type="entry name" value="PEP_carboxykinase_C"/>
</dbReference>
<feature type="binding site" evidence="10">
    <location>
        <position position="320"/>
    </location>
    <ligand>
        <name>ATP</name>
        <dbReference type="ChEBI" id="CHEBI:30616"/>
    </ligand>
</feature>
<comment type="caution">
    <text evidence="11">The sequence shown here is derived from an EMBL/GenBank/DDBJ whole genome shotgun (WGS) entry which is preliminary data.</text>
</comment>
<evidence type="ECO:0000313" key="12">
    <source>
        <dbReference type="Proteomes" id="UP001478817"/>
    </source>
</evidence>
<reference evidence="11 12" key="1">
    <citation type="submission" date="2024-04" db="EMBL/GenBank/DDBJ databases">
        <title>Human intestinal bacterial collection.</title>
        <authorList>
            <person name="Pauvert C."/>
            <person name="Hitch T.C.A."/>
            <person name="Clavel T."/>
        </authorList>
    </citation>
    <scope>NUCLEOTIDE SEQUENCE [LARGE SCALE GENOMIC DNA]</scope>
    <source>
        <strain evidence="11 12">CLA-AA-H197</strain>
    </source>
</reference>
<dbReference type="NCBIfam" id="TIGR00224">
    <property type="entry name" value="pckA"/>
    <property type="match status" value="1"/>
</dbReference>
<dbReference type="SUPFAM" id="SSF68923">
    <property type="entry name" value="PEP carboxykinase N-terminal domain"/>
    <property type="match status" value="1"/>
</dbReference>
<keyword evidence="10" id="KW-0479">Metal-binding</keyword>
<comment type="function">
    <text evidence="10">Involved in the gluconeogenesis. Catalyzes the conversion of oxaloacetate (OAA) to phosphoenolpyruvate (PEP) through direct phosphoryl transfer between the nucleoside triphosphate and OAA.</text>
</comment>
<keyword evidence="7 10" id="KW-0067">ATP-binding</keyword>
<evidence type="ECO:0000256" key="10">
    <source>
        <dbReference type="HAMAP-Rule" id="MF_00453"/>
    </source>
</evidence>
<keyword evidence="5 10" id="KW-0547">Nucleotide-binding</keyword>
<comment type="catalytic activity">
    <reaction evidence="9 10">
        <text>oxaloacetate + ATP = phosphoenolpyruvate + ADP + CO2</text>
        <dbReference type="Rhea" id="RHEA:18617"/>
        <dbReference type="ChEBI" id="CHEBI:16452"/>
        <dbReference type="ChEBI" id="CHEBI:16526"/>
        <dbReference type="ChEBI" id="CHEBI:30616"/>
        <dbReference type="ChEBI" id="CHEBI:58702"/>
        <dbReference type="ChEBI" id="CHEBI:456216"/>
        <dbReference type="EC" id="4.1.1.49"/>
    </reaction>
</comment>
<dbReference type="PIRSF" id="PIRSF006294">
    <property type="entry name" value="PEP_crbxkin"/>
    <property type="match status" value="1"/>
</dbReference>
<feature type="binding site" evidence="10">
    <location>
        <begin position="440"/>
        <end position="441"/>
    </location>
    <ligand>
        <name>ATP</name>
        <dbReference type="ChEBI" id="CHEBI:30616"/>
    </ligand>
</feature>
<comment type="subcellular location">
    <subcellularLocation>
        <location evidence="10">Cytoplasm</location>
    </subcellularLocation>
</comment>
<evidence type="ECO:0000256" key="4">
    <source>
        <dbReference type="ARBA" id="ARBA00022432"/>
    </source>
</evidence>
<feature type="binding site" evidence="10">
    <location>
        <position position="197"/>
    </location>
    <ligand>
        <name>Mn(2+)</name>
        <dbReference type="ChEBI" id="CHEBI:29035"/>
    </ligand>
</feature>
<gene>
    <name evidence="10 11" type="primary">pckA</name>
    <name evidence="11" type="ORF">AAAT05_01710</name>
</gene>
<feature type="binding site" evidence="10">
    <location>
        <position position="217"/>
    </location>
    <ligand>
        <name>Mn(2+)</name>
        <dbReference type="ChEBI" id="CHEBI:29035"/>
    </ligand>
</feature>
<feature type="binding site" evidence="10">
    <location>
        <position position="217"/>
    </location>
    <ligand>
        <name>ATP</name>
        <dbReference type="ChEBI" id="CHEBI:30616"/>
    </ligand>
</feature>
<feature type="binding site" evidence="10">
    <location>
        <position position="197"/>
    </location>
    <ligand>
        <name>substrate</name>
    </ligand>
</feature>
<keyword evidence="4 10" id="KW-0312">Gluconeogenesis</keyword>
<feature type="binding site" evidence="10">
    <location>
        <position position="55"/>
    </location>
    <ligand>
        <name>substrate</name>
    </ligand>
</feature>
<protein>
    <recommendedName>
        <fullName evidence="3 10">Phosphoenolpyruvate carboxykinase (ATP)</fullName>
        <shortName evidence="10">PCK</shortName>
        <shortName evidence="10">PEP carboxykinase</shortName>
        <shortName evidence="10">PEPCK</shortName>
        <ecNumber evidence="3 10">4.1.1.49</ecNumber>
    </recommendedName>
</protein>
<dbReference type="GO" id="GO:0004612">
    <property type="term" value="F:phosphoenolpyruvate carboxykinase (ATP) activity"/>
    <property type="evidence" value="ECO:0007669"/>
    <property type="project" value="UniProtKB-EC"/>
</dbReference>
<dbReference type="HAMAP" id="MF_00453">
    <property type="entry name" value="PEPCK_ATP"/>
    <property type="match status" value="1"/>
</dbReference>
<keyword evidence="6 10" id="KW-0210">Decarboxylase</keyword>
<name>A0ABV1IDX4_9ACTN</name>
<accession>A0ABV1IDX4</accession>
<dbReference type="CDD" id="cd00484">
    <property type="entry name" value="PEPCK_ATP"/>
    <property type="match status" value="1"/>
</dbReference>
<dbReference type="EMBL" id="JBBNGS010000002">
    <property type="protein sequence ID" value="MEQ2637071.1"/>
    <property type="molecule type" value="Genomic_DNA"/>
</dbReference>
<dbReference type="EC" id="4.1.1.49" evidence="3 10"/>
<dbReference type="Proteomes" id="UP001478817">
    <property type="component" value="Unassembled WGS sequence"/>
</dbReference>
<dbReference type="NCBIfam" id="NF006820">
    <property type="entry name" value="PRK09344.1-2"/>
    <property type="match status" value="1"/>
</dbReference>
<keyword evidence="10" id="KW-0464">Manganese</keyword>
<evidence type="ECO:0000256" key="6">
    <source>
        <dbReference type="ARBA" id="ARBA00022793"/>
    </source>
</evidence>
<dbReference type="PANTHER" id="PTHR30031">
    <property type="entry name" value="PHOSPHOENOLPYRUVATE CARBOXYKINASE ATP"/>
    <property type="match status" value="1"/>
</dbReference>
<dbReference type="RefSeq" id="WP_349181448.1">
    <property type="nucleotide sequence ID" value="NZ_JBBNGS010000002.1"/>
</dbReference>
<evidence type="ECO:0000256" key="8">
    <source>
        <dbReference type="ARBA" id="ARBA00023239"/>
    </source>
</evidence>
<dbReference type="InterPro" id="IPR001272">
    <property type="entry name" value="PEP_carboxykinase_ATP"/>
</dbReference>
<dbReference type="PANTHER" id="PTHR30031:SF0">
    <property type="entry name" value="PHOSPHOENOLPYRUVATE CARBOXYKINASE (ATP)"/>
    <property type="match status" value="1"/>
</dbReference>
<feature type="binding site" evidence="10">
    <location>
        <position position="191"/>
    </location>
    <ligand>
        <name>substrate</name>
    </ligand>
</feature>